<dbReference type="HOGENOM" id="CLU_017436_6_1_9"/>
<dbReference type="Gene3D" id="1.10.10.2840">
    <property type="entry name" value="PucR C-terminal helix-turn-helix domain"/>
    <property type="match status" value="1"/>
</dbReference>
<name>C0CJY6_BLAHS</name>
<evidence type="ECO:0000259" key="1">
    <source>
        <dbReference type="Pfam" id="PF07905"/>
    </source>
</evidence>
<comment type="caution">
    <text evidence="3">The sequence shown here is derived from an EMBL/GenBank/DDBJ whole genome shotgun (WGS) entry which is preliminary data.</text>
</comment>
<dbReference type="PATRIC" id="fig|476272.21.peg.2503"/>
<accession>C0CJY6</accession>
<reference evidence="3 4" key="2">
    <citation type="submission" date="2009-02" db="EMBL/GenBank/DDBJ databases">
        <title>Draft genome sequence of Blautia hydrogenotrophica DSM 10507 (Ruminococcus hydrogenotrophicus DSM 10507).</title>
        <authorList>
            <person name="Sudarsanam P."/>
            <person name="Ley R."/>
            <person name="Guruge J."/>
            <person name="Turnbaugh P.J."/>
            <person name="Mahowald M."/>
            <person name="Liep D."/>
            <person name="Gordon J."/>
        </authorList>
    </citation>
    <scope>NUCLEOTIDE SEQUENCE [LARGE SCALE GENOMIC DNA]</scope>
    <source>
        <strain evidence="4">DSM 10507 / JCM 14656 / S5a33</strain>
    </source>
</reference>
<dbReference type="GeneID" id="86820424"/>
<dbReference type="PANTHER" id="PTHR33744">
    <property type="entry name" value="CARBOHYDRATE DIACID REGULATOR"/>
    <property type="match status" value="1"/>
</dbReference>
<evidence type="ECO:0008006" key="5">
    <source>
        <dbReference type="Google" id="ProtNLM"/>
    </source>
</evidence>
<protein>
    <recommendedName>
        <fullName evidence="5">Sugar diacid utilization regulator</fullName>
    </recommendedName>
</protein>
<dbReference type="InterPro" id="IPR025736">
    <property type="entry name" value="PucR_C-HTH_dom"/>
</dbReference>
<dbReference type="Pfam" id="PF07905">
    <property type="entry name" value="PucR"/>
    <property type="match status" value="1"/>
</dbReference>
<reference evidence="3 4" key="1">
    <citation type="submission" date="2009-01" db="EMBL/GenBank/DDBJ databases">
        <authorList>
            <person name="Fulton L."/>
            <person name="Clifton S."/>
            <person name="Fulton B."/>
            <person name="Xu J."/>
            <person name="Minx P."/>
            <person name="Pepin K.H."/>
            <person name="Johnson M."/>
            <person name="Bhonagiri V."/>
            <person name="Nash W.E."/>
            <person name="Mardis E.R."/>
            <person name="Wilson R.K."/>
        </authorList>
    </citation>
    <scope>NUCLEOTIDE SEQUENCE [LARGE SCALE GENOMIC DNA]</scope>
    <source>
        <strain evidence="4">DSM 10507 / JCM 14656 / S5a33</strain>
    </source>
</reference>
<dbReference type="eggNOG" id="COG2508">
    <property type="taxonomic scope" value="Bacteria"/>
</dbReference>
<gene>
    <name evidence="3" type="ORF">RUMHYD_01156</name>
</gene>
<feature type="domain" description="Purine catabolism PurC-like" evidence="1">
    <location>
        <begin position="7"/>
        <end position="130"/>
    </location>
</feature>
<keyword evidence="4" id="KW-1185">Reference proteome</keyword>
<dbReference type="PANTHER" id="PTHR33744:SF1">
    <property type="entry name" value="DNA-BINDING TRANSCRIPTIONAL ACTIVATOR ADER"/>
    <property type="match status" value="1"/>
</dbReference>
<dbReference type="AlphaFoldDB" id="C0CJY6"/>
<evidence type="ECO:0000313" key="3">
    <source>
        <dbReference type="EMBL" id="EEG49915.1"/>
    </source>
</evidence>
<dbReference type="InterPro" id="IPR012914">
    <property type="entry name" value="PucR_dom"/>
</dbReference>
<dbReference type="RefSeq" id="WP_005947035.1">
    <property type="nucleotide sequence ID" value="NZ_CP136423.1"/>
</dbReference>
<evidence type="ECO:0000259" key="2">
    <source>
        <dbReference type="Pfam" id="PF13556"/>
    </source>
</evidence>
<dbReference type="InterPro" id="IPR051448">
    <property type="entry name" value="CdaR-like_regulators"/>
</dbReference>
<dbReference type="Proteomes" id="UP000003100">
    <property type="component" value="Unassembled WGS sequence"/>
</dbReference>
<feature type="domain" description="PucR C-terminal helix-turn-helix" evidence="2">
    <location>
        <begin position="323"/>
        <end position="365"/>
    </location>
</feature>
<dbReference type="InterPro" id="IPR042070">
    <property type="entry name" value="PucR_C-HTH_sf"/>
</dbReference>
<sequence>MALTVREIWQMEKFKAFRLVAGEKGLDNEIENIGILDYEYAVEDEELQQKWAFGRKGFVISSLLFAKDHPERILNAFEGLVRDRVSALAVKAVCYQELPREAIEYADENNLPVFLFGRDDAYFEEIVFEIKGRISGWNDVKNMEKRIDSLIDRNLGEEERSNILKRVVKGKWRHYLAVYEKYEDGIKESELARRYRLLNDRIGERGGALIYHGGCLVILAAEKGEMLSRYTRQLLREIQPGERHQAVGVGSHHAREDELRQAVMECLYAERFACLKGKEEIFFDDMGVYQILFPYYKESWMKEYSRRFLGKILEFDREYDGELFQTIRIYIEQSGDIHAVSEKMHVHKNTIRYRINKVRELLNMEEDPTFLEQMSLAVRIYELGTRWEDSSG</sequence>
<dbReference type="EMBL" id="ACBZ01000054">
    <property type="protein sequence ID" value="EEG49915.1"/>
    <property type="molecule type" value="Genomic_DNA"/>
</dbReference>
<evidence type="ECO:0000313" key="4">
    <source>
        <dbReference type="Proteomes" id="UP000003100"/>
    </source>
</evidence>
<dbReference type="Pfam" id="PF13556">
    <property type="entry name" value="HTH_30"/>
    <property type="match status" value="1"/>
</dbReference>
<proteinExistence type="predicted"/>
<organism evidence="3 4">
    <name type="scientific">Blautia hydrogenotrophica (strain DSM 10507 / JCM 14656 / S5a33)</name>
    <name type="common">Ruminococcus hydrogenotrophicus</name>
    <dbReference type="NCBI Taxonomy" id="476272"/>
    <lineage>
        <taxon>Bacteria</taxon>
        <taxon>Bacillati</taxon>
        <taxon>Bacillota</taxon>
        <taxon>Clostridia</taxon>
        <taxon>Lachnospirales</taxon>
        <taxon>Lachnospiraceae</taxon>
        <taxon>Blautia</taxon>
    </lineage>
</organism>